<organism evidence="1">
    <name type="scientific">Arundo donax</name>
    <name type="common">Giant reed</name>
    <name type="synonym">Donax arundinaceus</name>
    <dbReference type="NCBI Taxonomy" id="35708"/>
    <lineage>
        <taxon>Eukaryota</taxon>
        <taxon>Viridiplantae</taxon>
        <taxon>Streptophyta</taxon>
        <taxon>Embryophyta</taxon>
        <taxon>Tracheophyta</taxon>
        <taxon>Spermatophyta</taxon>
        <taxon>Magnoliopsida</taxon>
        <taxon>Liliopsida</taxon>
        <taxon>Poales</taxon>
        <taxon>Poaceae</taxon>
        <taxon>PACMAD clade</taxon>
        <taxon>Arundinoideae</taxon>
        <taxon>Arundineae</taxon>
        <taxon>Arundo</taxon>
    </lineage>
</organism>
<accession>A0A0A9HIJ5</accession>
<dbReference type="AlphaFoldDB" id="A0A0A9HIJ5"/>
<sequence>MLLFLIEVCVANLPMISRFQAYAFVMGRSINSLTIT</sequence>
<proteinExistence type="predicted"/>
<evidence type="ECO:0000313" key="1">
    <source>
        <dbReference type="EMBL" id="JAE36572.1"/>
    </source>
</evidence>
<name>A0A0A9HIJ5_ARUDO</name>
<reference evidence="1" key="1">
    <citation type="submission" date="2014-09" db="EMBL/GenBank/DDBJ databases">
        <authorList>
            <person name="Magalhaes I.L.F."/>
            <person name="Oliveira U."/>
            <person name="Santos F.R."/>
            <person name="Vidigal T.H.D.A."/>
            <person name="Brescovit A.D."/>
            <person name="Santos A.J."/>
        </authorList>
    </citation>
    <scope>NUCLEOTIDE SEQUENCE</scope>
    <source>
        <tissue evidence="1">Shoot tissue taken approximately 20 cm above the soil surface</tissue>
    </source>
</reference>
<protein>
    <submittedName>
        <fullName evidence="1">Uncharacterized protein</fullName>
    </submittedName>
</protein>
<reference evidence="1" key="2">
    <citation type="journal article" date="2015" name="Data Brief">
        <title>Shoot transcriptome of the giant reed, Arundo donax.</title>
        <authorList>
            <person name="Barrero R.A."/>
            <person name="Guerrero F.D."/>
            <person name="Moolhuijzen P."/>
            <person name="Goolsby J.A."/>
            <person name="Tidwell J."/>
            <person name="Bellgard S.E."/>
            <person name="Bellgard M.I."/>
        </authorList>
    </citation>
    <scope>NUCLEOTIDE SEQUENCE</scope>
    <source>
        <tissue evidence="1">Shoot tissue taken approximately 20 cm above the soil surface</tissue>
    </source>
</reference>
<dbReference type="EMBL" id="GBRH01161324">
    <property type="protein sequence ID" value="JAE36572.1"/>
    <property type="molecule type" value="Transcribed_RNA"/>
</dbReference>